<proteinExistence type="predicted"/>
<evidence type="ECO:0008006" key="4">
    <source>
        <dbReference type="Google" id="ProtNLM"/>
    </source>
</evidence>
<dbReference type="EnsemblPlants" id="AET1Gv20567900.1">
    <property type="protein sequence ID" value="AET1Gv20567900.1"/>
    <property type="gene ID" value="AET1Gv20567900"/>
</dbReference>
<dbReference type="Gramene" id="AET1Gv20567900.1">
    <property type="protein sequence ID" value="AET1Gv20567900.1"/>
    <property type="gene ID" value="AET1Gv20567900"/>
</dbReference>
<protein>
    <recommendedName>
        <fullName evidence="4">RING-type domain-containing protein</fullName>
    </recommendedName>
</protein>
<evidence type="ECO:0000313" key="3">
    <source>
        <dbReference type="Proteomes" id="UP000015105"/>
    </source>
</evidence>
<reference evidence="2" key="4">
    <citation type="submission" date="2019-03" db="UniProtKB">
        <authorList>
            <consortium name="EnsemblPlants"/>
        </authorList>
    </citation>
    <scope>IDENTIFICATION</scope>
</reference>
<keyword evidence="3" id="KW-1185">Reference proteome</keyword>
<reference evidence="3" key="1">
    <citation type="journal article" date="2014" name="Science">
        <title>Ancient hybridizations among the ancestral genomes of bread wheat.</title>
        <authorList>
            <consortium name="International Wheat Genome Sequencing Consortium,"/>
            <person name="Marcussen T."/>
            <person name="Sandve S.R."/>
            <person name="Heier L."/>
            <person name="Spannagl M."/>
            <person name="Pfeifer M."/>
            <person name="Jakobsen K.S."/>
            <person name="Wulff B.B."/>
            <person name="Steuernagel B."/>
            <person name="Mayer K.F."/>
            <person name="Olsen O.A."/>
        </authorList>
    </citation>
    <scope>NUCLEOTIDE SEQUENCE [LARGE SCALE GENOMIC DNA]</scope>
    <source>
        <strain evidence="3">cv. AL8/78</strain>
    </source>
</reference>
<dbReference type="AlphaFoldDB" id="A0A452YY44"/>
<reference evidence="2" key="5">
    <citation type="journal article" date="2021" name="G3 (Bethesda)">
        <title>Aegilops tauschii genome assembly Aet v5.0 features greater sequence contiguity and improved annotation.</title>
        <authorList>
            <person name="Wang L."/>
            <person name="Zhu T."/>
            <person name="Rodriguez J.C."/>
            <person name="Deal K.R."/>
            <person name="Dubcovsky J."/>
            <person name="McGuire P.E."/>
            <person name="Lux T."/>
            <person name="Spannagl M."/>
            <person name="Mayer K.F.X."/>
            <person name="Baldrich P."/>
            <person name="Meyers B.C."/>
            <person name="Huo N."/>
            <person name="Gu Y.Q."/>
            <person name="Zhou H."/>
            <person name="Devos K.M."/>
            <person name="Bennetzen J.L."/>
            <person name="Unver T."/>
            <person name="Budak H."/>
            <person name="Gulick P.J."/>
            <person name="Galiba G."/>
            <person name="Kalapos B."/>
            <person name="Nelson D.R."/>
            <person name="Li P."/>
            <person name="You F.M."/>
            <person name="Luo M.C."/>
            <person name="Dvorak J."/>
        </authorList>
    </citation>
    <scope>NUCLEOTIDE SEQUENCE [LARGE SCALE GENOMIC DNA]</scope>
    <source>
        <strain evidence="2">cv. AL8/78</strain>
    </source>
</reference>
<organism evidence="2 3">
    <name type="scientific">Aegilops tauschii subsp. strangulata</name>
    <name type="common">Goatgrass</name>
    <dbReference type="NCBI Taxonomy" id="200361"/>
    <lineage>
        <taxon>Eukaryota</taxon>
        <taxon>Viridiplantae</taxon>
        <taxon>Streptophyta</taxon>
        <taxon>Embryophyta</taxon>
        <taxon>Tracheophyta</taxon>
        <taxon>Spermatophyta</taxon>
        <taxon>Magnoliopsida</taxon>
        <taxon>Liliopsida</taxon>
        <taxon>Poales</taxon>
        <taxon>Poaceae</taxon>
        <taxon>BOP clade</taxon>
        <taxon>Pooideae</taxon>
        <taxon>Triticodae</taxon>
        <taxon>Triticeae</taxon>
        <taxon>Triticinae</taxon>
        <taxon>Aegilops</taxon>
    </lineage>
</organism>
<evidence type="ECO:0000313" key="2">
    <source>
        <dbReference type="EnsemblPlants" id="AET1Gv20567900.1"/>
    </source>
</evidence>
<dbReference type="STRING" id="200361.A0A452YY44"/>
<reference evidence="3" key="2">
    <citation type="journal article" date="2017" name="Nat. Plants">
        <title>The Aegilops tauschii genome reveals multiple impacts of transposons.</title>
        <authorList>
            <person name="Zhao G."/>
            <person name="Zou C."/>
            <person name="Li K."/>
            <person name="Wang K."/>
            <person name="Li T."/>
            <person name="Gao L."/>
            <person name="Zhang X."/>
            <person name="Wang H."/>
            <person name="Yang Z."/>
            <person name="Liu X."/>
            <person name="Jiang W."/>
            <person name="Mao L."/>
            <person name="Kong X."/>
            <person name="Jiao Y."/>
            <person name="Jia J."/>
        </authorList>
    </citation>
    <scope>NUCLEOTIDE SEQUENCE [LARGE SCALE GENOMIC DNA]</scope>
    <source>
        <strain evidence="3">cv. AL8/78</strain>
    </source>
</reference>
<evidence type="ECO:0000256" key="1">
    <source>
        <dbReference type="SAM" id="MobiDB-lite"/>
    </source>
</evidence>
<accession>A0A452YY44</accession>
<dbReference type="Proteomes" id="UP000015105">
    <property type="component" value="Chromosome 1D"/>
</dbReference>
<sequence length="110" mass="12868">SQSCPFCRVSLRRVNSTDLWIYTDNRDIVDCSTIEPEVPRRRRCLIEERNPAANDGRARCVSCRRCCWREERDPGGVLWRRRGGEGRGEGSGERWRRGRTKRGLSFSFFS</sequence>
<feature type="compositionally biased region" description="Basic and acidic residues" evidence="1">
    <location>
        <begin position="82"/>
        <end position="95"/>
    </location>
</feature>
<name>A0A452YY44_AEGTS</name>
<feature type="region of interest" description="Disordered" evidence="1">
    <location>
        <begin position="79"/>
        <end position="98"/>
    </location>
</feature>
<reference evidence="2" key="3">
    <citation type="journal article" date="2017" name="Nature">
        <title>Genome sequence of the progenitor of the wheat D genome Aegilops tauschii.</title>
        <authorList>
            <person name="Luo M.C."/>
            <person name="Gu Y.Q."/>
            <person name="Puiu D."/>
            <person name="Wang H."/>
            <person name="Twardziok S.O."/>
            <person name="Deal K.R."/>
            <person name="Huo N."/>
            <person name="Zhu T."/>
            <person name="Wang L."/>
            <person name="Wang Y."/>
            <person name="McGuire P.E."/>
            <person name="Liu S."/>
            <person name="Long H."/>
            <person name="Ramasamy R.K."/>
            <person name="Rodriguez J.C."/>
            <person name="Van S.L."/>
            <person name="Yuan L."/>
            <person name="Wang Z."/>
            <person name="Xia Z."/>
            <person name="Xiao L."/>
            <person name="Anderson O.D."/>
            <person name="Ouyang S."/>
            <person name="Liang Y."/>
            <person name="Zimin A.V."/>
            <person name="Pertea G."/>
            <person name="Qi P."/>
            <person name="Bennetzen J.L."/>
            <person name="Dai X."/>
            <person name="Dawson M.W."/>
            <person name="Muller H.G."/>
            <person name="Kugler K."/>
            <person name="Rivarola-Duarte L."/>
            <person name="Spannagl M."/>
            <person name="Mayer K.F.X."/>
            <person name="Lu F.H."/>
            <person name="Bevan M.W."/>
            <person name="Leroy P."/>
            <person name="Li P."/>
            <person name="You F.M."/>
            <person name="Sun Q."/>
            <person name="Liu Z."/>
            <person name="Lyons E."/>
            <person name="Wicker T."/>
            <person name="Salzberg S.L."/>
            <person name="Devos K.M."/>
            <person name="Dvorak J."/>
        </authorList>
    </citation>
    <scope>NUCLEOTIDE SEQUENCE [LARGE SCALE GENOMIC DNA]</scope>
    <source>
        <strain evidence="2">cv. AL8/78</strain>
    </source>
</reference>